<reference evidence="1" key="1">
    <citation type="submission" date="2018-02" db="EMBL/GenBank/DDBJ databases">
        <title>Rhizophora mucronata_Transcriptome.</title>
        <authorList>
            <person name="Meera S.P."/>
            <person name="Sreeshan A."/>
            <person name="Augustine A."/>
        </authorList>
    </citation>
    <scope>NUCLEOTIDE SEQUENCE</scope>
    <source>
        <tissue evidence="1">Leaf</tissue>
    </source>
</reference>
<accession>A0A2P2JWE1</accession>
<proteinExistence type="predicted"/>
<organism evidence="1">
    <name type="scientific">Rhizophora mucronata</name>
    <name type="common">Asiatic mangrove</name>
    <dbReference type="NCBI Taxonomy" id="61149"/>
    <lineage>
        <taxon>Eukaryota</taxon>
        <taxon>Viridiplantae</taxon>
        <taxon>Streptophyta</taxon>
        <taxon>Embryophyta</taxon>
        <taxon>Tracheophyta</taxon>
        <taxon>Spermatophyta</taxon>
        <taxon>Magnoliopsida</taxon>
        <taxon>eudicotyledons</taxon>
        <taxon>Gunneridae</taxon>
        <taxon>Pentapetalae</taxon>
        <taxon>rosids</taxon>
        <taxon>fabids</taxon>
        <taxon>Malpighiales</taxon>
        <taxon>Rhizophoraceae</taxon>
        <taxon>Rhizophora</taxon>
    </lineage>
</organism>
<dbReference type="EMBL" id="GGEC01017279">
    <property type="protein sequence ID" value="MBW97762.1"/>
    <property type="molecule type" value="Transcribed_RNA"/>
</dbReference>
<sequence>MSNRAYVTKNICHFPVPTILSLSTSNFDLGGGFTLCFSFMSNNFLFTGCGCDCG</sequence>
<name>A0A2P2JWE1_RHIMU</name>
<protein>
    <submittedName>
        <fullName evidence="1">Uncharacterized protein</fullName>
    </submittedName>
</protein>
<evidence type="ECO:0000313" key="1">
    <source>
        <dbReference type="EMBL" id="MBW97762.1"/>
    </source>
</evidence>
<dbReference type="EMBL" id="GGEC01017276">
    <property type="protein sequence ID" value="MBW97759.1"/>
    <property type="molecule type" value="Transcribed_RNA"/>
</dbReference>
<dbReference type="AlphaFoldDB" id="A0A2P2JWE1"/>